<dbReference type="Pfam" id="PF01613">
    <property type="entry name" value="Flavin_Reduct"/>
    <property type="match status" value="1"/>
</dbReference>
<evidence type="ECO:0000313" key="4">
    <source>
        <dbReference type="Proteomes" id="UP000681340"/>
    </source>
</evidence>
<dbReference type="AlphaFoldDB" id="A0A919SWW1"/>
<proteinExistence type="predicted"/>
<dbReference type="SMART" id="SM00903">
    <property type="entry name" value="Flavin_Reduct"/>
    <property type="match status" value="1"/>
</dbReference>
<dbReference type="EMBL" id="BOQL01000093">
    <property type="protein sequence ID" value="GIM80161.1"/>
    <property type="molecule type" value="Genomic_DNA"/>
</dbReference>
<dbReference type="PANTHER" id="PTHR30466:SF1">
    <property type="entry name" value="FMN REDUCTASE (NADH) RUTF"/>
    <property type="match status" value="1"/>
</dbReference>
<dbReference type="InterPro" id="IPR012349">
    <property type="entry name" value="Split_barrel_FMN-bd"/>
</dbReference>
<dbReference type="PANTHER" id="PTHR30466">
    <property type="entry name" value="FLAVIN REDUCTASE"/>
    <property type="match status" value="1"/>
</dbReference>
<reference evidence="3" key="1">
    <citation type="submission" date="2021-03" db="EMBL/GenBank/DDBJ databases">
        <title>Whole genome shotgun sequence of Actinoplanes auranticolor NBRC 12245.</title>
        <authorList>
            <person name="Komaki H."/>
            <person name="Tamura T."/>
        </authorList>
    </citation>
    <scope>NUCLEOTIDE SEQUENCE</scope>
    <source>
        <strain evidence="3">NBRC 12245</strain>
    </source>
</reference>
<dbReference type="RefSeq" id="WP_212994700.1">
    <property type="nucleotide sequence ID" value="NZ_BAABEA010000030.1"/>
</dbReference>
<dbReference type="GO" id="GO:0006208">
    <property type="term" value="P:pyrimidine nucleobase catabolic process"/>
    <property type="evidence" value="ECO:0007669"/>
    <property type="project" value="TreeGrafter"/>
</dbReference>
<dbReference type="GO" id="GO:0042602">
    <property type="term" value="F:riboflavin reductase (NADPH) activity"/>
    <property type="evidence" value="ECO:0007669"/>
    <property type="project" value="TreeGrafter"/>
</dbReference>
<name>A0A919SWW1_9ACTN</name>
<dbReference type="GO" id="GO:0010181">
    <property type="term" value="F:FMN binding"/>
    <property type="evidence" value="ECO:0007669"/>
    <property type="project" value="InterPro"/>
</dbReference>
<dbReference type="InterPro" id="IPR050268">
    <property type="entry name" value="NADH-dep_flavin_reductase"/>
</dbReference>
<protein>
    <submittedName>
        <fullName evidence="3">Oxidoreductase</fullName>
    </submittedName>
</protein>
<sequence length="177" mass="18487">MAAVGPHAPATTIDATAGAVLRHAARRFATGVTVVAVHDGVDSHALTANSFVTLSLRPPLIGIAVRPDGRMRAAVDHCATFGVSVLSSVQQDYARHFAGWDRSGHPVGLVLSAVGPGRAVPLVPGCVAHFICELRTVHPVGDHDLIVAEVTSCEVSDQARSPLIFLDGVFHDDVPEP</sequence>
<evidence type="ECO:0000313" key="3">
    <source>
        <dbReference type="EMBL" id="GIM80161.1"/>
    </source>
</evidence>
<organism evidence="3 4">
    <name type="scientific">Actinoplanes auranticolor</name>
    <dbReference type="NCBI Taxonomy" id="47988"/>
    <lineage>
        <taxon>Bacteria</taxon>
        <taxon>Bacillati</taxon>
        <taxon>Actinomycetota</taxon>
        <taxon>Actinomycetes</taxon>
        <taxon>Micromonosporales</taxon>
        <taxon>Micromonosporaceae</taxon>
        <taxon>Actinoplanes</taxon>
    </lineage>
</organism>
<feature type="domain" description="Flavin reductase like" evidence="2">
    <location>
        <begin position="25"/>
        <end position="172"/>
    </location>
</feature>
<keyword evidence="1" id="KW-0560">Oxidoreductase</keyword>
<dbReference type="Gene3D" id="2.30.110.10">
    <property type="entry name" value="Electron Transport, Fmn-binding Protein, Chain A"/>
    <property type="match status" value="1"/>
</dbReference>
<evidence type="ECO:0000259" key="2">
    <source>
        <dbReference type="SMART" id="SM00903"/>
    </source>
</evidence>
<dbReference type="SUPFAM" id="SSF50475">
    <property type="entry name" value="FMN-binding split barrel"/>
    <property type="match status" value="1"/>
</dbReference>
<gene>
    <name evidence="3" type="ORF">Aau02nite_89220</name>
</gene>
<accession>A0A919SWW1</accession>
<evidence type="ECO:0000256" key="1">
    <source>
        <dbReference type="ARBA" id="ARBA00023002"/>
    </source>
</evidence>
<keyword evidence="4" id="KW-1185">Reference proteome</keyword>
<dbReference type="Proteomes" id="UP000681340">
    <property type="component" value="Unassembled WGS sequence"/>
</dbReference>
<comment type="caution">
    <text evidence="3">The sequence shown here is derived from an EMBL/GenBank/DDBJ whole genome shotgun (WGS) entry which is preliminary data.</text>
</comment>
<dbReference type="InterPro" id="IPR002563">
    <property type="entry name" value="Flavin_Rdtase-like_dom"/>
</dbReference>